<organism evidence="5">
    <name type="scientific">Petromyces alliaceus</name>
    <name type="common">Aspergillus alliaceus</name>
    <dbReference type="NCBI Taxonomy" id="209559"/>
    <lineage>
        <taxon>Eukaryota</taxon>
        <taxon>Fungi</taxon>
        <taxon>Dikarya</taxon>
        <taxon>Ascomycota</taxon>
        <taxon>Pezizomycotina</taxon>
        <taxon>Eurotiomycetes</taxon>
        <taxon>Eurotiomycetidae</taxon>
        <taxon>Eurotiales</taxon>
        <taxon>Aspergillaceae</taxon>
        <taxon>Aspergillus</taxon>
        <taxon>Aspergillus subgen. Circumdati</taxon>
    </lineage>
</organism>
<accession>A0A5N7CGP3</accession>
<dbReference type="InterPro" id="IPR029063">
    <property type="entry name" value="SAM-dependent_MTases_sf"/>
</dbReference>
<evidence type="ECO:0000259" key="4">
    <source>
        <dbReference type="Pfam" id="PF00891"/>
    </source>
</evidence>
<dbReference type="EMBL" id="ML735232">
    <property type="protein sequence ID" value="KAE8393049.1"/>
    <property type="molecule type" value="Genomic_DNA"/>
</dbReference>
<proteinExistence type="predicted"/>
<dbReference type="InterPro" id="IPR001077">
    <property type="entry name" value="COMT_C"/>
</dbReference>
<dbReference type="Pfam" id="PF00891">
    <property type="entry name" value="Methyltransf_2"/>
    <property type="match status" value="1"/>
</dbReference>
<keyword evidence="3" id="KW-0949">S-adenosyl-L-methionine</keyword>
<name>A0A5N7CGP3_PETAA</name>
<keyword evidence="1" id="KW-0489">Methyltransferase</keyword>
<dbReference type="PROSITE" id="PS51683">
    <property type="entry name" value="SAM_OMT_II"/>
    <property type="match status" value="1"/>
</dbReference>
<dbReference type="PANTHER" id="PTHR43712:SF2">
    <property type="entry name" value="O-METHYLTRANSFERASE CICE"/>
    <property type="match status" value="1"/>
</dbReference>
<dbReference type="Proteomes" id="UP000326877">
    <property type="component" value="Unassembled WGS sequence"/>
</dbReference>
<sequence length="387" mass="42652">MGSFVEITSNVADKLEFLAAKLTESAKKLREGIGPSPQEHEKLVITLKSTIDAVNLPRDDLADMQMGFVKAVATRLLIKWKVFENMPDTGIIPSKELAPKVGGDVVIISENGRLCWLLVATGFLVQEGTDRVGHTARTRPFASVNPLSAWWLMGYEYVSILLAMSGYYNTYGIKEPTGRLHTNKAFAEGEPELTVAQIMSKHPECTAKMMLSMSAMASQYPTPLTGFYDFSWVVPRVSESVDRPLIVDGGGAKGWTLQAICKEVPGTPISRCVLEDLPGVIQMVKTVGDEGFRSAKLVAMYFDKEQPVKGALVYMIRRCLRDFGDDECVSILKHIVDAMAPDSKLLIADTVTSNPPSWYPAMLDFFLSTIGGKERTEENFRDIAARA</sequence>
<evidence type="ECO:0000256" key="1">
    <source>
        <dbReference type="ARBA" id="ARBA00022603"/>
    </source>
</evidence>
<dbReference type="GO" id="GO:0032259">
    <property type="term" value="P:methylation"/>
    <property type="evidence" value="ECO:0007669"/>
    <property type="project" value="UniProtKB-KW"/>
</dbReference>
<dbReference type="OrthoDB" id="1535081at2759"/>
<evidence type="ECO:0000256" key="3">
    <source>
        <dbReference type="ARBA" id="ARBA00022691"/>
    </source>
</evidence>
<dbReference type="AlphaFoldDB" id="A0A5N7CGP3"/>
<dbReference type="GO" id="GO:0008171">
    <property type="term" value="F:O-methyltransferase activity"/>
    <property type="evidence" value="ECO:0007669"/>
    <property type="project" value="InterPro"/>
</dbReference>
<protein>
    <recommendedName>
        <fullName evidence="4">O-methyltransferase C-terminal domain-containing protein</fullName>
    </recommendedName>
</protein>
<dbReference type="SUPFAM" id="SSF53335">
    <property type="entry name" value="S-adenosyl-L-methionine-dependent methyltransferases"/>
    <property type="match status" value="1"/>
</dbReference>
<dbReference type="Gene3D" id="3.40.50.150">
    <property type="entry name" value="Vaccinia Virus protein VP39"/>
    <property type="match status" value="1"/>
</dbReference>
<gene>
    <name evidence="5" type="ORF">BDV23DRAFT_191997</name>
</gene>
<keyword evidence="2" id="KW-0808">Transferase</keyword>
<feature type="domain" description="O-methyltransferase C-terminal" evidence="4">
    <location>
        <begin position="245"/>
        <end position="387"/>
    </location>
</feature>
<dbReference type="InterPro" id="IPR016461">
    <property type="entry name" value="COMT-like"/>
</dbReference>
<evidence type="ECO:0000256" key="2">
    <source>
        <dbReference type="ARBA" id="ARBA00022679"/>
    </source>
</evidence>
<evidence type="ECO:0000313" key="5">
    <source>
        <dbReference type="EMBL" id="KAE8393049.1"/>
    </source>
</evidence>
<dbReference type="PANTHER" id="PTHR43712">
    <property type="entry name" value="PUTATIVE (AFU_ORTHOLOGUE AFUA_4G14580)-RELATED"/>
    <property type="match status" value="1"/>
</dbReference>
<reference evidence="5" key="1">
    <citation type="submission" date="2019-04" db="EMBL/GenBank/DDBJ databases">
        <title>Friends and foes A comparative genomics studyof 23 Aspergillus species from section Flavi.</title>
        <authorList>
            <consortium name="DOE Joint Genome Institute"/>
            <person name="Kjaerbolling I."/>
            <person name="Vesth T."/>
            <person name="Frisvad J.C."/>
            <person name="Nybo J.L."/>
            <person name="Theobald S."/>
            <person name="Kildgaard S."/>
            <person name="Isbrandt T."/>
            <person name="Kuo A."/>
            <person name="Sato A."/>
            <person name="Lyhne E.K."/>
            <person name="Kogle M.E."/>
            <person name="Wiebenga A."/>
            <person name="Kun R.S."/>
            <person name="Lubbers R.J."/>
            <person name="Makela M.R."/>
            <person name="Barry K."/>
            <person name="Chovatia M."/>
            <person name="Clum A."/>
            <person name="Daum C."/>
            <person name="Haridas S."/>
            <person name="He G."/>
            <person name="LaButti K."/>
            <person name="Lipzen A."/>
            <person name="Mondo S."/>
            <person name="Riley R."/>
            <person name="Salamov A."/>
            <person name="Simmons B.A."/>
            <person name="Magnuson J.K."/>
            <person name="Henrissat B."/>
            <person name="Mortensen U.H."/>
            <person name="Larsen T.O."/>
            <person name="Devries R.P."/>
            <person name="Grigoriev I.V."/>
            <person name="Machida M."/>
            <person name="Baker S.E."/>
            <person name="Andersen M.R."/>
        </authorList>
    </citation>
    <scope>NUCLEOTIDE SEQUENCE [LARGE SCALE GENOMIC DNA]</scope>
    <source>
        <strain evidence="5">IBT 14317</strain>
    </source>
</reference>
<dbReference type="GO" id="GO:0044550">
    <property type="term" value="P:secondary metabolite biosynthetic process"/>
    <property type="evidence" value="ECO:0007669"/>
    <property type="project" value="UniProtKB-ARBA"/>
</dbReference>